<gene>
    <name evidence="1" type="ORF">TTEB3V08_LOCUS12565</name>
</gene>
<accession>A0A7R9P1X8</accession>
<name>A0A7R9P1X8_9NEOP</name>
<proteinExistence type="predicted"/>
<evidence type="ECO:0000313" key="1">
    <source>
        <dbReference type="EMBL" id="CAD7464688.1"/>
    </source>
</evidence>
<protein>
    <submittedName>
        <fullName evidence="1">Uncharacterized protein</fullName>
    </submittedName>
</protein>
<reference evidence="1" key="1">
    <citation type="submission" date="2020-11" db="EMBL/GenBank/DDBJ databases">
        <authorList>
            <person name="Tran Van P."/>
        </authorList>
    </citation>
    <scope>NUCLEOTIDE SEQUENCE</scope>
</reference>
<sequence length="79" mass="9059">MLELLAEQGELRHRTWTQISRSKGSNYSQALLPSVEGEMFWRDKMTCPCPSNTAEEGELLLFIFEAVQSEEGMTKKCIF</sequence>
<organism evidence="1">
    <name type="scientific">Timema tahoe</name>
    <dbReference type="NCBI Taxonomy" id="61484"/>
    <lineage>
        <taxon>Eukaryota</taxon>
        <taxon>Metazoa</taxon>
        <taxon>Ecdysozoa</taxon>
        <taxon>Arthropoda</taxon>
        <taxon>Hexapoda</taxon>
        <taxon>Insecta</taxon>
        <taxon>Pterygota</taxon>
        <taxon>Neoptera</taxon>
        <taxon>Polyneoptera</taxon>
        <taxon>Phasmatodea</taxon>
        <taxon>Timematodea</taxon>
        <taxon>Timematoidea</taxon>
        <taxon>Timematidae</taxon>
        <taxon>Timema</taxon>
    </lineage>
</organism>
<dbReference type="AlphaFoldDB" id="A0A7R9P1X8"/>
<dbReference type="EMBL" id="OE020578">
    <property type="protein sequence ID" value="CAD7464688.1"/>
    <property type="molecule type" value="Genomic_DNA"/>
</dbReference>